<keyword evidence="2" id="KW-1185">Reference proteome</keyword>
<protein>
    <submittedName>
        <fullName evidence="1">Histidine phosphatase family protein</fullName>
    </submittedName>
</protein>
<dbReference type="SUPFAM" id="SSF53254">
    <property type="entry name" value="Phosphoglycerate mutase-like"/>
    <property type="match status" value="1"/>
</dbReference>
<comment type="caution">
    <text evidence="1">The sequence shown here is derived from an EMBL/GenBank/DDBJ whole genome shotgun (WGS) entry which is preliminary data.</text>
</comment>
<dbReference type="InterPro" id="IPR013078">
    <property type="entry name" value="His_Pase_superF_clade-1"/>
</dbReference>
<organism evidence="1 2">
    <name type="scientific">Deinococcus lacus</name>
    <dbReference type="NCBI Taxonomy" id="392561"/>
    <lineage>
        <taxon>Bacteria</taxon>
        <taxon>Thermotogati</taxon>
        <taxon>Deinococcota</taxon>
        <taxon>Deinococci</taxon>
        <taxon>Deinococcales</taxon>
        <taxon>Deinococcaceae</taxon>
        <taxon>Deinococcus</taxon>
    </lineage>
</organism>
<dbReference type="PANTHER" id="PTHR48100">
    <property type="entry name" value="BROAD-SPECIFICITY PHOSPHATASE YOR283W-RELATED"/>
    <property type="match status" value="1"/>
</dbReference>
<name>A0ABW1Y9U9_9DEIO</name>
<dbReference type="Proteomes" id="UP001596297">
    <property type="component" value="Unassembled WGS sequence"/>
</dbReference>
<evidence type="ECO:0000313" key="2">
    <source>
        <dbReference type="Proteomes" id="UP001596297"/>
    </source>
</evidence>
<dbReference type="SMART" id="SM00855">
    <property type="entry name" value="PGAM"/>
    <property type="match status" value="1"/>
</dbReference>
<dbReference type="Gene3D" id="3.40.50.1240">
    <property type="entry name" value="Phosphoglycerate mutase-like"/>
    <property type="match status" value="1"/>
</dbReference>
<sequence>MRLLLIRHAESLNQVYERGDDYAAQRSPDPPLSELGQAQAAALADWARQGAVFGEITHLFSSPMRRAVQTAAPLAETLGLAVHLSLLAYEWGGVNAGPLGDFAPVAGGDFATLQRECPRLLWPAELTGRAWDGGYEAWEDANFTRRARAVLAELRVVETAGVVALVTHADFARSLLLTLGRPPVGLQNAEALFLPCSLGPHNPLM</sequence>
<evidence type="ECO:0000313" key="1">
    <source>
        <dbReference type="EMBL" id="MFC6590978.1"/>
    </source>
</evidence>
<dbReference type="RefSeq" id="WP_380081986.1">
    <property type="nucleotide sequence ID" value="NZ_JBHSWD010000001.1"/>
</dbReference>
<dbReference type="PANTHER" id="PTHR48100:SF62">
    <property type="entry name" value="GLUCOSYL-3-PHOSPHOGLYCERATE PHOSPHATASE"/>
    <property type="match status" value="1"/>
</dbReference>
<gene>
    <name evidence="1" type="ORF">ACFP81_02320</name>
</gene>
<reference evidence="2" key="1">
    <citation type="journal article" date="2019" name="Int. J. Syst. Evol. Microbiol.">
        <title>The Global Catalogue of Microorganisms (GCM) 10K type strain sequencing project: providing services to taxonomists for standard genome sequencing and annotation.</title>
        <authorList>
            <consortium name="The Broad Institute Genomics Platform"/>
            <consortium name="The Broad Institute Genome Sequencing Center for Infectious Disease"/>
            <person name="Wu L."/>
            <person name="Ma J."/>
        </authorList>
    </citation>
    <scope>NUCLEOTIDE SEQUENCE [LARGE SCALE GENOMIC DNA]</scope>
    <source>
        <strain evidence="2">CGMCC 1.15772</strain>
    </source>
</reference>
<dbReference type="EMBL" id="JBHSWD010000001">
    <property type="protein sequence ID" value="MFC6590978.1"/>
    <property type="molecule type" value="Genomic_DNA"/>
</dbReference>
<proteinExistence type="predicted"/>
<accession>A0ABW1Y9U9</accession>
<dbReference type="CDD" id="cd07067">
    <property type="entry name" value="HP_PGM_like"/>
    <property type="match status" value="1"/>
</dbReference>
<dbReference type="InterPro" id="IPR029033">
    <property type="entry name" value="His_PPase_superfam"/>
</dbReference>
<dbReference type="Pfam" id="PF00300">
    <property type="entry name" value="His_Phos_1"/>
    <property type="match status" value="1"/>
</dbReference>
<dbReference type="InterPro" id="IPR050275">
    <property type="entry name" value="PGM_Phosphatase"/>
</dbReference>